<dbReference type="Proteomes" id="UP001221302">
    <property type="component" value="Unassembled WGS sequence"/>
</dbReference>
<dbReference type="SUPFAM" id="SSF56784">
    <property type="entry name" value="HAD-like"/>
    <property type="match status" value="1"/>
</dbReference>
<evidence type="ECO:0000313" key="2">
    <source>
        <dbReference type="Proteomes" id="UP001221302"/>
    </source>
</evidence>
<dbReference type="Pfam" id="PF13344">
    <property type="entry name" value="Hydrolase_6"/>
    <property type="match status" value="1"/>
</dbReference>
<accession>A0AAE3P0C5</accession>
<dbReference type="InterPro" id="IPR023214">
    <property type="entry name" value="HAD_sf"/>
</dbReference>
<dbReference type="AlphaFoldDB" id="A0AAE3P0C5"/>
<dbReference type="Gene3D" id="3.40.50.1000">
    <property type="entry name" value="HAD superfamily/HAD-like"/>
    <property type="match status" value="2"/>
</dbReference>
<proteinExistence type="predicted"/>
<keyword evidence="2" id="KW-1185">Reference proteome</keyword>
<evidence type="ECO:0000313" key="1">
    <source>
        <dbReference type="EMBL" id="MDF1611930.1"/>
    </source>
</evidence>
<name>A0AAE3P0C5_9BACT</name>
<dbReference type="EMBL" id="JARGDL010000008">
    <property type="protein sequence ID" value="MDF1611930.1"/>
    <property type="molecule type" value="Genomic_DNA"/>
</dbReference>
<keyword evidence="1" id="KW-0378">Hydrolase</keyword>
<dbReference type="Pfam" id="PF13242">
    <property type="entry name" value="Hydrolase_like"/>
    <property type="match status" value="1"/>
</dbReference>
<dbReference type="GO" id="GO:0005737">
    <property type="term" value="C:cytoplasm"/>
    <property type="evidence" value="ECO:0007669"/>
    <property type="project" value="TreeGrafter"/>
</dbReference>
<comment type="caution">
    <text evidence="1">The sequence shown here is derived from an EMBL/GenBank/DDBJ whole genome shotgun (WGS) entry which is preliminary data.</text>
</comment>
<organism evidence="1 2">
    <name type="scientific">Stygiobacter electus</name>
    <dbReference type="NCBI Taxonomy" id="3032292"/>
    <lineage>
        <taxon>Bacteria</taxon>
        <taxon>Pseudomonadati</taxon>
        <taxon>Ignavibacteriota</taxon>
        <taxon>Ignavibacteria</taxon>
        <taxon>Ignavibacteriales</taxon>
        <taxon>Melioribacteraceae</taxon>
        <taxon>Stygiobacter</taxon>
    </lineage>
</organism>
<dbReference type="RefSeq" id="WP_321535698.1">
    <property type="nucleotide sequence ID" value="NZ_JARGDL010000008.1"/>
</dbReference>
<dbReference type="InterPro" id="IPR036412">
    <property type="entry name" value="HAD-like_sf"/>
</dbReference>
<gene>
    <name evidence="1" type="ORF">P0M35_07195</name>
</gene>
<dbReference type="InterPro" id="IPR006357">
    <property type="entry name" value="HAD-SF_hydro_IIA"/>
</dbReference>
<dbReference type="GO" id="GO:0016791">
    <property type="term" value="F:phosphatase activity"/>
    <property type="evidence" value="ECO:0007669"/>
    <property type="project" value="TreeGrafter"/>
</dbReference>
<dbReference type="PANTHER" id="PTHR19288">
    <property type="entry name" value="4-NITROPHENYLPHOSPHATASE-RELATED"/>
    <property type="match status" value="1"/>
</dbReference>
<sequence>MKKPLLIDLDGVLRIGKEPSPHVEKFFDLINTLQIPSCILSNSTLSTTNDVRQFFEFNGIQTKIPILTAVEAAAMYARLRYRRVAVYCTDHVKSLFRGLLDYENPQAIIIGDYGKRWDFETLNYIFRKVREGAELIAMHKKRTWKTAEDGILLDVGPFVVAIEYATKKEATIIGKPSELYFASALSLFNLELHDPFIMIGDDLETDIEPAKKLGAETIFFNSEKGFTQEAILKANPDYVVNNLEDVIKILKEKF</sequence>
<dbReference type="PANTHER" id="PTHR19288:SF46">
    <property type="entry name" value="HALOACID DEHALOGENASE-LIKE HYDROLASE DOMAIN-CONTAINING PROTEIN 2"/>
    <property type="match status" value="1"/>
</dbReference>
<protein>
    <submittedName>
        <fullName evidence="1">HAD hydrolase-like protein</fullName>
    </submittedName>
</protein>
<reference evidence="1" key="1">
    <citation type="submission" date="2023-03" db="EMBL/GenBank/DDBJ databases">
        <title>Stygiobacter electus gen. nov., sp. nov., facultatively anaerobic thermotolerant bacterium of the class Ignavibacteria from a well of Yessentuki mineral water deposit.</title>
        <authorList>
            <person name="Podosokorskaya O.A."/>
            <person name="Elcheninov A.G."/>
            <person name="Petrova N.F."/>
            <person name="Zavarzina D.G."/>
            <person name="Kublanov I.V."/>
            <person name="Merkel A.Y."/>
        </authorList>
    </citation>
    <scope>NUCLEOTIDE SEQUENCE</scope>
    <source>
        <strain evidence="1">09-Me</strain>
    </source>
</reference>